<gene>
    <name evidence="2" type="ORF">A3D03_01240</name>
</gene>
<organism evidence="2 3">
    <name type="scientific">Candidatus Gottesmanbacteria bacterium RIFCSPHIGHO2_02_FULL_40_13</name>
    <dbReference type="NCBI Taxonomy" id="1798384"/>
    <lineage>
        <taxon>Bacteria</taxon>
        <taxon>Candidatus Gottesmaniibacteriota</taxon>
    </lineage>
</organism>
<dbReference type="STRING" id="1798384.A3D03_01240"/>
<sequence length="77" mass="9022">MNNKKTYQLLVDKMREVAVIPTQEMGFLTPYYKKIVPRFKHSPWKSAIILSSFFAFLLYFLLGTTLIKLVSLLQFGF</sequence>
<proteinExistence type="predicted"/>
<evidence type="ECO:0000256" key="1">
    <source>
        <dbReference type="SAM" id="Phobius"/>
    </source>
</evidence>
<evidence type="ECO:0000313" key="3">
    <source>
        <dbReference type="Proteomes" id="UP000177092"/>
    </source>
</evidence>
<evidence type="ECO:0000313" key="2">
    <source>
        <dbReference type="EMBL" id="OGG20198.1"/>
    </source>
</evidence>
<feature type="transmembrane region" description="Helical" evidence="1">
    <location>
        <begin position="47"/>
        <end position="67"/>
    </location>
</feature>
<dbReference type="AlphaFoldDB" id="A0A1F6A611"/>
<evidence type="ECO:0008006" key="4">
    <source>
        <dbReference type="Google" id="ProtNLM"/>
    </source>
</evidence>
<keyword evidence="1" id="KW-0812">Transmembrane</keyword>
<dbReference type="EMBL" id="MFJN01000053">
    <property type="protein sequence ID" value="OGG20198.1"/>
    <property type="molecule type" value="Genomic_DNA"/>
</dbReference>
<comment type="caution">
    <text evidence="2">The sequence shown here is derived from an EMBL/GenBank/DDBJ whole genome shotgun (WGS) entry which is preliminary data.</text>
</comment>
<accession>A0A1F6A611</accession>
<reference evidence="2 3" key="1">
    <citation type="journal article" date="2016" name="Nat. Commun.">
        <title>Thousands of microbial genomes shed light on interconnected biogeochemical processes in an aquifer system.</title>
        <authorList>
            <person name="Anantharaman K."/>
            <person name="Brown C.T."/>
            <person name="Hug L.A."/>
            <person name="Sharon I."/>
            <person name="Castelle C.J."/>
            <person name="Probst A.J."/>
            <person name="Thomas B.C."/>
            <person name="Singh A."/>
            <person name="Wilkins M.J."/>
            <person name="Karaoz U."/>
            <person name="Brodie E.L."/>
            <person name="Williams K.H."/>
            <person name="Hubbard S.S."/>
            <person name="Banfield J.F."/>
        </authorList>
    </citation>
    <scope>NUCLEOTIDE SEQUENCE [LARGE SCALE GENOMIC DNA]</scope>
</reference>
<protein>
    <recommendedName>
        <fullName evidence="4">Preprotein translocase subunit SecE</fullName>
    </recommendedName>
</protein>
<keyword evidence="1" id="KW-1133">Transmembrane helix</keyword>
<dbReference type="Proteomes" id="UP000177092">
    <property type="component" value="Unassembled WGS sequence"/>
</dbReference>
<name>A0A1F6A611_9BACT</name>
<keyword evidence="1" id="KW-0472">Membrane</keyword>